<feature type="region of interest" description="Disordered" evidence="1">
    <location>
        <begin position="61"/>
        <end position="92"/>
    </location>
</feature>
<feature type="compositionally biased region" description="Pro residues" evidence="1">
    <location>
        <begin position="69"/>
        <end position="92"/>
    </location>
</feature>
<feature type="compositionally biased region" description="Basic and acidic residues" evidence="1">
    <location>
        <begin position="1"/>
        <end position="15"/>
    </location>
</feature>
<dbReference type="SUPFAM" id="SSF48208">
    <property type="entry name" value="Six-hairpin glycosidases"/>
    <property type="match status" value="1"/>
</dbReference>
<protein>
    <recommendedName>
        <fullName evidence="2">Mannosylglycerate hydrolase MGH1-like glycoside hydrolase domain-containing protein</fullName>
    </recommendedName>
</protein>
<sequence length="675" mass="76886">MAEEERHSLLHAEPRRGHHGVGAPRSARPAQMWLLLAAALAAGVVIGRGMPRDSAWLSFPRASAARPTHSPPPAPLLRPPHPSPHPPPPPQRAVPHIPLLPWRHILNESLGWAELTVPRFLCADADVTTTYWYRWRLFHLHMRRGPKAAHCPADGCWVLTEFLRQIFWSGPHNTIVAPAGHHIMEGRWIYDKTVIDDYARFWFGGGGFRKQYTFWGAYALWQRSLVLDESPAQGVSARLFDALVENYHDWIRTHFDPREQCMFQSCHADGQENSAGLDGCRPTINSVMFGEAAALAALATALRNASQRQFFEEEQRRWQRVLTSRLWSREKRFFMNLATPPPKALHREIREFNRLRRAREVQTYFGCLACERGRTCPPERGYPNGQLVPPRELMGLSSPWYFSAVPRDPEGSRTYARAFEQLHHPDGFGAKWGPRTTERRACAYNFSNRAQCNWNGPVWPFETSKAGTALINLLQLYPEQPHAGRGDFDRLLRTYARAHTRSHAEGLLPPHVDEDLHPDDGYWITRRKLHGVHPWPNTGGLGSPKDRLRNRGDHYFHSSFNDLVLSGLVGLRPRDQYLEIYPLTLISWFCATGVRVRGLNLSIVWDEEGTHFSLGAGLHVWVDSNYVGTSPPLSRHEGTGAPRVRLGWAETSGRRRFVTCPTAAYSQAQAHWWDC</sequence>
<dbReference type="InterPro" id="IPR012341">
    <property type="entry name" value="6hp_glycosidase-like_sf"/>
</dbReference>
<dbReference type="EMBL" id="JBGBPQ010000020">
    <property type="protein sequence ID" value="KAL1504192.1"/>
    <property type="molecule type" value="Genomic_DNA"/>
</dbReference>
<dbReference type="Proteomes" id="UP001515480">
    <property type="component" value="Unassembled WGS sequence"/>
</dbReference>
<feature type="domain" description="Mannosylglycerate hydrolase MGH1-like glycoside hydrolase" evidence="2">
    <location>
        <begin position="173"/>
        <end position="558"/>
    </location>
</feature>
<evidence type="ECO:0000256" key="1">
    <source>
        <dbReference type="SAM" id="MobiDB-lite"/>
    </source>
</evidence>
<reference evidence="3 4" key="1">
    <citation type="journal article" date="2024" name="Science">
        <title>Giant polyketide synthase enzymes in the biosynthesis of giant marine polyether toxins.</title>
        <authorList>
            <person name="Fallon T.R."/>
            <person name="Shende V.V."/>
            <person name="Wierzbicki I.H."/>
            <person name="Pendleton A.L."/>
            <person name="Watervoot N.F."/>
            <person name="Auber R.P."/>
            <person name="Gonzalez D.J."/>
            <person name="Wisecaver J.H."/>
            <person name="Moore B.S."/>
        </authorList>
    </citation>
    <scope>NUCLEOTIDE SEQUENCE [LARGE SCALE GENOMIC DNA]</scope>
    <source>
        <strain evidence="3 4">12B1</strain>
    </source>
</reference>
<feature type="region of interest" description="Disordered" evidence="1">
    <location>
        <begin position="1"/>
        <end position="24"/>
    </location>
</feature>
<evidence type="ECO:0000313" key="3">
    <source>
        <dbReference type="EMBL" id="KAL1504192.1"/>
    </source>
</evidence>
<name>A0AB34IPR5_PRYPA</name>
<gene>
    <name evidence="3" type="ORF">AB1Y20_010601</name>
</gene>
<evidence type="ECO:0000313" key="4">
    <source>
        <dbReference type="Proteomes" id="UP001515480"/>
    </source>
</evidence>
<accession>A0AB34IPR5</accession>
<dbReference type="InterPro" id="IPR054491">
    <property type="entry name" value="MGH1-like_GH"/>
</dbReference>
<proteinExistence type="predicted"/>
<dbReference type="GO" id="GO:0005975">
    <property type="term" value="P:carbohydrate metabolic process"/>
    <property type="evidence" value="ECO:0007669"/>
    <property type="project" value="InterPro"/>
</dbReference>
<dbReference type="InterPro" id="IPR008928">
    <property type="entry name" value="6-hairpin_glycosidase_sf"/>
</dbReference>
<dbReference type="Pfam" id="PF22422">
    <property type="entry name" value="MGH1-like_GH"/>
    <property type="match status" value="1"/>
</dbReference>
<dbReference type="AlphaFoldDB" id="A0AB34IPR5"/>
<comment type="caution">
    <text evidence="3">The sequence shown here is derived from an EMBL/GenBank/DDBJ whole genome shotgun (WGS) entry which is preliminary data.</text>
</comment>
<keyword evidence="4" id="KW-1185">Reference proteome</keyword>
<dbReference type="Gene3D" id="1.50.10.10">
    <property type="match status" value="1"/>
</dbReference>
<organism evidence="3 4">
    <name type="scientific">Prymnesium parvum</name>
    <name type="common">Toxic golden alga</name>
    <dbReference type="NCBI Taxonomy" id="97485"/>
    <lineage>
        <taxon>Eukaryota</taxon>
        <taxon>Haptista</taxon>
        <taxon>Haptophyta</taxon>
        <taxon>Prymnesiophyceae</taxon>
        <taxon>Prymnesiales</taxon>
        <taxon>Prymnesiaceae</taxon>
        <taxon>Prymnesium</taxon>
    </lineage>
</organism>
<evidence type="ECO:0000259" key="2">
    <source>
        <dbReference type="Pfam" id="PF22422"/>
    </source>
</evidence>